<accession>A0ABQ5J142</accession>
<dbReference type="Proteomes" id="UP001151760">
    <property type="component" value="Unassembled WGS sequence"/>
</dbReference>
<gene>
    <name evidence="2" type="ORF">Tco_1122569</name>
</gene>
<feature type="region of interest" description="Disordered" evidence="1">
    <location>
        <begin position="147"/>
        <end position="174"/>
    </location>
</feature>
<name>A0ABQ5J142_9ASTR</name>
<sequence>MSTPVFVDLEISTQADGAQSPRVSIPFPEDPYEAISTPPTHHVEDLVDSNMFCARPTSSDFTAPLLPDHPLTHASPTLVPFLCRSARMAIRVPPAMLPGLSASIADVVAMSDSVFRKRFRSSYESLPSSSPPDLLSRKRYRGMSELVKDDEEEDEKIEESLNSDRDGGPGMRVESLNLRGDAAVPEGLQLAVQRAALWHVISDTQMENRELRLQIAEERHARLDLAEIVDSVRRG</sequence>
<evidence type="ECO:0000256" key="1">
    <source>
        <dbReference type="SAM" id="MobiDB-lite"/>
    </source>
</evidence>
<keyword evidence="3" id="KW-1185">Reference proteome</keyword>
<proteinExistence type="predicted"/>
<feature type="compositionally biased region" description="Acidic residues" evidence="1">
    <location>
        <begin position="148"/>
        <end position="157"/>
    </location>
</feature>
<evidence type="ECO:0000313" key="3">
    <source>
        <dbReference type="Proteomes" id="UP001151760"/>
    </source>
</evidence>
<feature type="compositionally biased region" description="Basic and acidic residues" evidence="1">
    <location>
        <begin position="158"/>
        <end position="167"/>
    </location>
</feature>
<reference evidence="2" key="1">
    <citation type="journal article" date="2022" name="Int. J. Mol. Sci.">
        <title>Draft Genome of Tanacetum Coccineum: Genomic Comparison of Closely Related Tanacetum-Family Plants.</title>
        <authorList>
            <person name="Yamashiro T."/>
            <person name="Shiraishi A."/>
            <person name="Nakayama K."/>
            <person name="Satake H."/>
        </authorList>
    </citation>
    <scope>NUCLEOTIDE SEQUENCE</scope>
</reference>
<organism evidence="2 3">
    <name type="scientific">Tanacetum coccineum</name>
    <dbReference type="NCBI Taxonomy" id="301880"/>
    <lineage>
        <taxon>Eukaryota</taxon>
        <taxon>Viridiplantae</taxon>
        <taxon>Streptophyta</taxon>
        <taxon>Embryophyta</taxon>
        <taxon>Tracheophyta</taxon>
        <taxon>Spermatophyta</taxon>
        <taxon>Magnoliopsida</taxon>
        <taxon>eudicotyledons</taxon>
        <taxon>Gunneridae</taxon>
        <taxon>Pentapetalae</taxon>
        <taxon>asterids</taxon>
        <taxon>campanulids</taxon>
        <taxon>Asterales</taxon>
        <taxon>Asteraceae</taxon>
        <taxon>Asteroideae</taxon>
        <taxon>Anthemideae</taxon>
        <taxon>Anthemidinae</taxon>
        <taxon>Tanacetum</taxon>
    </lineage>
</organism>
<evidence type="ECO:0000313" key="2">
    <source>
        <dbReference type="EMBL" id="GJU06139.1"/>
    </source>
</evidence>
<comment type="caution">
    <text evidence="2">The sequence shown here is derived from an EMBL/GenBank/DDBJ whole genome shotgun (WGS) entry which is preliminary data.</text>
</comment>
<protein>
    <submittedName>
        <fullName evidence="2">Uncharacterized protein</fullName>
    </submittedName>
</protein>
<reference evidence="2" key="2">
    <citation type="submission" date="2022-01" db="EMBL/GenBank/DDBJ databases">
        <authorList>
            <person name="Yamashiro T."/>
            <person name="Shiraishi A."/>
            <person name="Satake H."/>
            <person name="Nakayama K."/>
        </authorList>
    </citation>
    <scope>NUCLEOTIDE SEQUENCE</scope>
</reference>
<dbReference type="EMBL" id="BQNB010021413">
    <property type="protein sequence ID" value="GJU06139.1"/>
    <property type="molecule type" value="Genomic_DNA"/>
</dbReference>